<name>A0A143PL01_LUTPR</name>
<dbReference type="InterPro" id="IPR010287">
    <property type="entry name" value="DUF892_YciF-like"/>
</dbReference>
<dbReference type="PANTHER" id="PTHR30565">
    <property type="entry name" value="PROTEIN YCIF"/>
    <property type="match status" value="1"/>
</dbReference>
<reference evidence="2 3" key="1">
    <citation type="journal article" date="2016" name="Genome Announc.">
        <title>First Complete Genome Sequence of a Subdivision 6 Acidobacterium Strain.</title>
        <authorList>
            <person name="Huang S."/>
            <person name="Vieira S."/>
            <person name="Bunk B."/>
            <person name="Riedel T."/>
            <person name="Sproer C."/>
            <person name="Overmann J."/>
        </authorList>
    </citation>
    <scope>NUCLEOTIDE SEQUENCE [LARGE SCALE GENOMIC DNA]</scope>
    <source>
        <strain evidence="3">DSM 100886 HEG_-6_39</strain>
    </source>
</reference>
<dbReference type="InterPro" id="IPR012347">
    <property type="entry name" value="Ferritin-like"/>
</dbReference>
<feature type="region of interest" description="Disordered" evidence="1">
    <location>
        <begin position="147"/>
        <end position="194"/>
    </location>
</feature>
<keyword evidence="3" id="KW-1185">Reference proteome</keyword>
<proteinExistence type="predicted"/>
<dbReference type="InterPro" id="IPR009078">
    <property type="entry name" value="Ferritin-like_SF"/>
</dbReference>
<dbReference type="OrthoDB" id="9795056at2"/>
<dbReference type="PATRIC" id="fig|1813736.3.peg.1740"/>
<organism evidence="2 3">
    <name type="scientific">Luteitalea pratensis</name>
    <dbReference type="NCBI Taxonomy" id="1855912"/>
    <lineage>
        <taxon>Bacteria</taxon>
        <taxon>Pseudomonadati</taxon>
        <taxon>Acidobacteriota</taxon>
        <taxon>Vicinamibacteria</taxon>
        <taxon>Vicinamibacterales</taxon>
        <taxon>Vicinamibacteraceae</taxon>
        <taxon>Luteitalea</taxon>
    </lineage>
</organism>
<protein>
    <submittedName>
        <fullName evidence="2">Uncharacterized protein</fullName>
    </submittedName>
</protein>
<dbReference type="Gene3D" id="1.20.1260.10">
    <property type="match status" value="1"/>
</dbReference>
<dbReference type="SUPFAM" id="SSF47240">
    <property type="entry name" value="Ferritin-like"/>
    <property type="match status" value="1"/>
</dbReference>
<dbReference type="PANTHER" id="PTHR30565:SF9">
    <property type="entry name" value="PROTEIN YCIF"/>
    <property type="match status" value="1"/>
</dbReference>
<dbReference type="Proteomes" id="UP000076079">
    <property type="component" value="Chromosome"/>
</dbReference>
<dbReference type="InterPro" id="IPR047114">
    <property type="entry name" value="YciF"/>
</dbReference>
<evidence type="ECO:0000313" key="2">
    <source>
        <dbReference type="EMBL" id="AMY08474.1"/>
    </source>
</evidence>
<sequence length="194" mass="20897">MAEAGTLHDAFIEELKDTYNAEKQLTKALPKLAKASSNPRLRQAFETHLEETQGHIARLEQVFESLEEKVRGKHCDGIAGIIEEGKSIMAEDFDETTMDACLIAAGQRAEHYEMAAYGTLVAWAQAMGHTEAVTLLQQTLDEEKAADKKLSGLAEGGINQTAADAAHPDDEDDETMAGAGAGRKGAATARTARR</sequence>
<accession>A0A143PL01</accession>
<evidence type="ECO:0000313" key="3">
    <source>
        <dbReference type="Proteomes" id="UP000076079"/>
    </source>
</evidence>
<dbReference type="Pfam" id="PF05974">
    <property type="entry name" value="DUF892"/>
    <property type="match status" value="1"/>
</dbReference>
<reference evidence="3" key="2">
    <citation type="submission" date="2016-04" db="EMBL/GenBank/DDBJ databases">
        <title>First Complete Genome Sequence of a Subdivision 6 Acidobacterium.</title>
        <authorList>
            <person name="Huang S."/>
            <person name="Vieira S."/>
            <person name="Bunk B."/>
            <person name="Riedel T."/>
            <person name="Sproeer C."/>
            <person name="Overmann J."/>
        </authorList>
    </citation>
    <scope>NUCLEOTIDE SEQUENCE [LARGE SCALE GENOMIC DNA]</scope>
    <source>
        <strain evidence="3">DSM 100886 HEG_-6_39</strain>
    </source>
</reference>
<evidence type="ECO:0000256" key="1">
    <source>
        <dbReference type="SAM" id="MobiDB-lite"/>
    </source>
</evidence>
<dbReference type="STRING" id="1855912.LuPra_01674"/>
<gene>
    <name evidence="2" type="ORF">LuPra_01674</name>
</gene>
<feature type="compositionally biased region" description="Low complexity" evidence="1">
    <location>
        <begin position="184"/>
        <end position="194"/>
    </location>
</feature>
<dbReference type="AlphaFoldDB" id="A0A143PL01"/>
<dbReference type="CDD" id="cd07909">
    <property type="entry name" value="YciF"/>
    <property type="match status" value="1"/>
</dbReference>
<dbReference type="EMBL" id="CP015136">
    <property type="protein sequence ID" value="AMY08474.1"/>
    <property type="molecule type" value="Genomic_DNA"/>
</dbReference>
<dbReference type="KEGG" id="abac:LuPra_01674"/>